<sequence>MPAPTEQPTCAATGEENTGPPPFARGPVLLLAGLAALLLVLVSGRYGYLSDELYFIAAGKHLDWGYMDQQPLVPLLAAAIDAVAPGSLLALRLPAALIAAFGIAGTALLARELGADRRAQVIAAAACALSPWLLLSGHWLAAATLEPAQWLALLWPVARWVRLHRAGIRRDRLLLLAGVVAAVGVQTKFQIVLLCAALLLGVLISGPRELLRRPALWAGALLAAVAAAPALAWQVAHGWPAVDMAGVVGGETDRLLLLPAVLLYAGPVVGAALCCFGTWCLLRDERLRPVRFLGWAVLLLAAFHLLASGRPNYLSGLYGLLFAAGAVGLRHRRTARWSWVVGPAFAVSAVLPLALLPIAPLPVAARHPQLAPYSRMYETGWPELTATVAAAYRSLPPEQRRRTALVAETYHLAAALDVLGPAAGLPPVHSPNRGYWYFGAPPDGATVLLYVGAAEPLAPHFAERTPLARVRTGPVVNLAQGVSVLRYSDPVRPWSRLWPLIRTG</sequence>
<evidence type="ECO:0000256" key="6">
    <source>
        <dbReference type="ARBA" id="ARBA00022989"/>
    </source>
</evidence>
<feature type="transmembrane region" description="Helical" evidence="8">
    <location>
        <begin position="28"/>
        <end position="48"/>
    </location>
</feature>
<comment type="caution">
    <text evidence="10">The sequence shown here is derived from an EMBL/GenBank/DDBJ whole genome shotgun (WGS) entry which is preliminary data.</text>
</comment>
<proteinExistence type="predicted"/>
<feature type="domain" description="Glycosyltransferase RgtA/B/C/D-like" evidence="9">
    <location>
        <begin position="69"/>
        <end position="233"/>
    </location>
</feature>
<comment type="subcellular location">
    <subcellularLocation>
        <location evidence="1">Cell membrane</location>
        <topology evidence="1">Multi-pass membrane protein</topology>
    </subcellularLocation>
</comment>
<organism evidence="10 11">
    <name type="scientific">Saccharopolyspora gregorii</name>
    <dbReference type="NCBI Taxonomy" id="33914"/>
    <lineage>
        <taxon>Bacteria</taxon>
        <taxon>Bacillati</taxon>
        <taxon>Actinomycetota</taxon>
        <taxon>Actinomycetes</taxon>
        <taxon>Pseudonocardiales</taxon>
        <taxon>Pseudonocardiaceae</taxon>
        <taxon>Saccharopolyspora</taxon>
    </lineage>
</organism>
<evidence type="ECO:0000256" key="3">
    <source>
        <dbReference type="ARBA" id="ARBA00022676"/>
    </source>
</evidence>
<keyword evidence="2" id="KW-1003">Cell membrane</keyword>
<feature type="transmembrane region" description="Helical" evidence="8">
    <location>
        <begin position="173"/>
        <end position="203"/>
    </location>
</feature>
<dbReference type="InterPro" id="IPR038731">
    <property type="entry name" value="RgtA/B/C-like"/>
</dbReference>
<feature type="transmembrane region" description="Helical" evidence="8">
    <location>
        <begin position="256"/>
        <end position="282"/>
    </location>
</feature>
<feature type="transmembrane region" description="Helical" evidence="8">
    <location>
        <begin position="337"/>
        <end position="359"/>
    </location>
</feature>
<gene>
    <name evidence="10" type="ORF">GCM10020366_29910</name>
</gene>
<name>A0ABP6RSN8_9PSEU</name>
<evidence type="ECO:0000256" key="1">
    <source>
        <dbReference type="ARBA" id="ARBA00004651"/>
    </source>
</evidence>
<keyword evidence="6 8" id="KW-1133">Transmembrane helix</keyword>
<evidence type="ECO:0000256" key="7">
    <source>
        <dbReference type="ARBA" id="ARBA00023136"/>
    </source>
</evidence>
<keyword evidence="4" id="KW-0808">Transferase</keyword>
<reference evidence="11" key="1">
    <citation type="journal article" date="2019" name="Int. J. Syst. Evol. Microbiol.">
        <title>The Global Catalogue of Microorganisms (GCM) 10K type strain sequencing project: providing services to taxonomists for standard genome sequencing and annotation.</title>
        <authorList>
            <consortium name="The Broad Institute Genomics Platform"/>
            <consortium name="The Broad Institute Genome Sequencing Center for Infectious Disease"/>
            <person name="Wu L."/>
            <person name="Ma J."/>
        </authorList>
    </citation>
    <scope>NUCLEOTIDE SEQUENCE [LARGE SCALE GENOMIC DNA]</scope>
    <source>
        <strain evidence="11">JCM 9687</strain>
    </source>
</reference>
<dbReference type="PANTHER" id="PTHR33908:SF11">
    <property type="entry name" value="MEMBRANE PROTEIN"/>
    <property type="match status" value="1"/>
</dbReference>
<dbReference type="Proteomes" id="UP001500483">
    <property type="component" value="Unassembled WGS sequence"/>
</dbReference>
<dbReference type="InterPro" id="IPR050297">
    <property type="entry name" value="LipidA_mod_glycosyltrf_83"/>
</dbReference>
<evidence type="ECO:0000256" key="2">
    <source>
        <dbReference type="ARBA" id="ARBA00022475"/>
    </source>
</evidence>
<feature type="transmembrane region" description="Helical" evidence="8">
    <location>
        <begin position="313"/>
        <end position="330"/>
    </location>
</feature>
<dbReference type="Pfam" id="PF13231">
    <property type="entry name" value="PMT_2"/>
    <property type="match status" value="1"/>
</dbReference>
<feature type="transmembrane region" description="Helical" evidence="8">
    <location>
        <begin position="289"/>
        <end position="307"/>
    </location>
</feature>
<keyword evidence="7 8" id="KW-0472">Membrane</keyword>
<accession>A0ABP6RSN8</accession>
<keyword evidence="5 8" id="KW-0812">Transmembrane</keyword>
<keyword evidence="3" id="KW-0328">Glycosyltransferase</keyword>
<keyword evidence="11" id="KW-1185">Reference proteome</keyword>
<dbReference type="RefSeq" id="WP_344927183.1">
    <property type="nucleotide sequence ID" value="NZ_BAAAYK010000038.1"/>
</dbReference>
<feature type="transmembrane region" description="Helical" evidence="8">
    <location>
        <begin position="89"/>
        <end position="109"/>
    </location>
</feature>
<evidence type="ECO:0000313" key="10">
    <source>
        <dbReference type="EMBL" id="GAA3358315.1"/>
    </source>
</evidence>
<dbReference type="PANTHER" id="PTHR33908">
    <property type="entry name" value="MANNOSYLTRANSFERASE YKCB-RELATED"/>
    <property type="match status" value="1"/>
</dbReference>
<dbReference type="EMBL" id="BAAAYK010000038">
    <property type="protein sequence ID" value="GAA3358315.1"/>
    <property type="molecule type" value="Genomic_DNA"/>
</dbReference>
<evidence type="ECO:0000256" key="8">
    <source>
        <dbReference type="SAM" id="Phobius"/>
    </source>
</evidence>
<evidence type="ECO:0000313" key="11">
    <source>
        <dbReference type="Proteomes" id="UP001500483"/>
    </source>
</evidence>
<evidence type="ECO:0000256" key="4">
    <source>
        <dbReference type="ARBA" id="ARBA00022679"/>
    </source>
</evidence>
<feature type="transmembrane region" description="Helical" evidence="8">
    <location>
        <begin position="121"/>
        <end position="141"/>
    </location>
</feature>
<protein>
    <submittedName>
        <fullName evidence="10">Glycosyltransferase family 39 protein</fullName>
    </submittedName>
</protein>
<evidence type="ECO:0000256" key="5">
    <source>
        <dbReference type="ARBA" id="ARBA00022692"/>
    </source>
</evidence>
<feature type="transmembrane region" description="Helical" evidence="8">
    <location>
        <begin position="215"/>
        <end position="236"/>
    </location>
</feature>
<evidence type="ECO:0000259" key="9">
    <source>
        <dbReference type="Pfam" id="PF13231"/>
    </source>
</evidence>